<comment type="caution">
    <text evidence="1">The sequence shown here is derived from an EMBL/GenBank/DDBJ whole genome shotgun (WGS) entry which is preliminary data.</text>
</comment>
<dbReference type="KEGG" id="tng:GSTEN00038352G001"/>
<evidence type="ECO:0000313" key="1">
    <source>
        <dbReference type="EMBL" id="CAF87354.1"/>
    </source>
</evidence>
<dbReference type="EMBL" id="CAAE01002248">
    <property type="protein sequence ID" value="CAF87354.1"/>
    <property type="molecule type" value="Genomic_DNA"/>
</dbReference>
<organism evidence="1">
    <name type="scientific">Tetraodon nigroviridis</name>
    <name type="common">Spotted green pufferfish</name>
    <name type="synonym">Chelonodon nigroviridis</name>
    <dbReference type="NCBI Taxonomy" id="99883"/>
    <lineage>
        <taxon>Eukaryota</taxon>
        <taxon>Metazoa</taxon>
        <taxon>Chordata</taxon>
        <taxon>Craniata</taxon>
        <taxon>Vertebrata</taxon>
        <taxon>Euteleostomi</taxon>
        <taxon>Actinopterygii</taxon>
        <taxon>Neopterygii</taxon>
        <taxon>Teleostei</taxon>
        <taxon>Neoteleostei</taxon>
        <taxon>Acanthomorphata</taxon>
        <taxon>Eupercaria</taxon>
        <taxon>Tetraodontiformes</taxon>
        <taxon>Tetradontoidea</taxon>
        <taxon>Tetraodontidae</taxon>
        <taxon>Tetraodon</taxon>
    </lineage>
</organism>
<accession>Q4TIC8</accession>
<reference evidence="1" key="1">
    <citation type="journal article" date="2004" name="Nature">
        <title>Genome duplication in the teleost fish Tetraodon nigroviridis reveals the early vertebrate proto-karyotype.</title>
        <authorList>
            <person name="Jaillon O."/>
            <person name="Aury J.-M."/>
            <person name="Brunet F."/>
            <person name="Petit J.-L."/>
            <person name="Stange-Thomann N."/>
            <person name="Mauceli E."/>
            <person name="Bouneau L."/>
            <person name="Fischer C."/>
            <person name="Ozouf-Costaz C."/>
            <person name="Bernot A."/>
            <person name="Nicaud S."/>
            <person name="Jaffe D."/>
            <person name="Fisher S."/>
            <person name="Lutfalla G."/>
            <person name="Dossat C."/>
            <person name="Segurens B."/>
            <person name="Dasilva C."/>
            <person name="Salanoubat M."/>
            <person name="Levy M."/>
            <person name="Boudet N."/>
            <person name="Castellano S."/>
            <person name="Anthouard V."/>
            <person name="Jubin C."/>
            <person name="Castelli V."/>
            <person name="Katinka M."/>
            <person name="Vacherie B."/>
            <person name="Biemont C."/>
            <person name="Skalli Z."/>
            <person name="Cattolico L."/>
            <person name="Poulain J."/>
            <person name="De Berardinis V."/>
            <person name="Cruaud C."/>
            <person name="Duprat S."/>
            <person name="Brottier P."/>
            <person name="Coutanceau J.-P."/>
            <person name="Gouzy J."/>
            <person name="Parra G."/>
            <person name="Lardier G."/>
            <person name="Chapple C."/>
            <person name="McKernan K.J."/>
            <person name="McEwan P."/>
            <person name="Bosak S."/>
            <person name="Kellis M."/>
            <person name="Volff J.-N."/>
            <person name="Guigo R."/>
            <person name="Zody M.C."/>
            <person name="Mesirov J."/>
            <person name="Lindblad-Toh K."/>
            <person name="Birren B."/>
            <person name="Nusbaum C."/>
            <person name="Kahn D."/>
            <person name="Robinson-Rechavi M."/>
            <person name="Laudet V."/>
            <person name="Schachter V."/>
            <person name="Quetier F."/>
            <person name="Saurin W."/>
            <person name="Scarpelli C."/>
            <person name="Wincker P."/>
            <person name="Lander E.S."/>
            <person name="Weissenbach J."/>
            <person name="Roest Crollius H."/>
        </authorList>
    </citation>
    <scope>NUCLEOTIDE SEQUENCE [LARGE SCALE GENOMIC DNA]</scope>
</reference>
<dbReference type="AlphaFoldDB" id="Q4TIC8"/>
<feature type="non-terminal residue" evidence="1">
    <location>
        <position position="1"/>
    </location>
</feature>
<gene>
    <name evidence="1" type="ORF">GSTENG00038352001</name>
</gene>
<name>Q4TIC8_TETNG</name>
<proteinExistence type="predicted"/>
<reference evidence="1" key="2">
    <citation type="submission" date="2004-02" db="EMBL/GenBank/DDBJ databases">
        <authorList>
            <consortium name="Genoscope"/>
            <consortium name="Whitehead Institute Centre for Genome Research"/>
        </authorList>
    </citation>
    <scope>NUCLEOTIDE SEQUENCE</scope>
</reference>
<protein>
    <submittedName>
        <fullName evidence="1">(spotted green pufferfish) hypothetical protein</fullName>
    </submittedName>
</protein>
<sequence>TRPAWVPPRCRFPCGIRGCSGERRLRVRSISAVPPAKGPYAPPTSLGCQRLTGVHPVSFTGGLVQTVKQQIRGERQVKPDQRDISDFVLLVRVSPQTLQQCMTVTISRCCG</sequence>